<evidence type="ECO:0000313" key="9">
    <source>
        <dbReference type="EMBL" id="AEH93450.1"/>
    </source>
</evidence>
<name>A0A0E0UZN6_LISMM</name>
<dbReference type="InterPro" id="IPR006357">
    <property type="entry name" value="HAD-SF_hydro_IIA"/>
</dbReference>
<feature type="binding site" evidence="8">
    <location>
        <position position="208"/>
    </location>
    <ligand>
        <name>Mg(2+)</name>
        <dbReference type="ChEBI" id="CHEBI:18420"/>
    </ligand>
</feature>
<dbReference type="PANTHER" id="PTHR19288:SF46">
    <property type="entry name" value="HALOACID DEHALOGENASE-LIKE HYDROLASE DOMAIN-CONTAINING PROTEIN 2"/>
    <property type="match status" value="1"/>
</dbReference>
<dbReference type="PANTHER" id="PTHR19288">
    <property type="entry name" value="4-NITROPHENYLPHOSPHATASE-RELATED"/>
    <property type="match status" value="1"/>
</dbReference>
<dbReference type="KEGG" id="lmq:LMM7_2445"/>
<comment type="cofactor">
    <cofactor evidence="8">
        <name>Mg(2+)</name>
        <dbReference type="ChEBI" id="CHEBI:18420"/>
    </cofactor>
    <text evidence="8">Divalent metal ions. Mg(2+) is the most effective.</text>
</comment>
<dbReference type="InterPro" id="IPR006354">
    <property type="entry name" value="HAD-SF_hydro_IIA_hyp1"/>
</dbReference>
<dbReference type="PATRIC" id="fig|1030009.3.peg.2434"/>
<dbReference type="InterPro" id="IPR036412">
    <property type="entry name" value="HAD-like_sf"/>
</dbReference>
<protein>
    <recommendedName>
        <fullName evidence="5">Acid sugar phosphatase</fullName>
        <ecNumber evidence="5">3.1.3.-</ecNumber>
    </recommendedName>
</protein>
<keyword evidence="3 9" id="KW-0378">Hydrolase</keyword>
<keyword evidence="4 5" id="KW-0460">Magnesium</keyword>
<dbReference type="EC" id="3.1.3.-" evidence="5"/>
<evidence type="ECO:0000256" key="8">
    <source>
        <dbReference type="PIRSR" id="PIRSR000915-3"/>
    </source>
</evidence>
<evidence type="ECO:0000256" key="5">
    <source>
        <dbReference type="PIRNR" id="PIRNR000915"/>
    </source>
</evidence>
<evidence type="ECO:0000256" key="1">
    <source>
        <dbReference type="ARBA" id="ARBA00006696"/>
    </source>
</evidence>
<evidence type="ECO:0000256" key="7">
    <source>
        <dbReference type="PIRSR" id="PIRSR000915-2"/>
    </source>
</evidence>
<dbReference type="SUPFAM" id="SSF56784">
    <property type="entry name" value="HAD-like"/>
    <property type="match status" value="1"/>
</dbReference>
<dbReference type="Pfam" id="PF13242">
    <property type="entry name" value="Hydrolase_like"/>
    <property type="match status" value="1"/>
</dbReference>
<sequence>MELKNYKAYLIDLDGTMYRGAEVIPEAIIFIENLKRAGIPYLFVTNNSTKTPGQVAEHLTDMGIQAVSDDVFTTSQATVQFMMEQKREKTVYVIGERGIKQELTDNGFEITSSNPAFVVVGLDREVDYEKFSKAALAVRGGAMFISTNGDAAIPTERGLLPGNGSITSVVSVATETAPVFIGKPESIIMEQALAKLGVHKDEAIMVGDNYETDIMAGINYGMDTLIVHTGFTSKEALLTKEIQPTYAVTKLTDWKFN</sequence>
<dbReference type="HOGENOM" id="CLU_043473_1_1_9"/>
<accession>A0A0E0UZN6</accession>
<reference evidence="9 10" key="1">
    <citation type="journal article" date="2011" name="J. Bacteriol.">
        <title>Genome sequence of the nonpathogenic Listeria monocytogenes serovar 4a strain M7.</title>
        <authorList>
            <person name="Chen J."/>
            <person name="Xia Y."/>
            <person name="Cheng C."/>
            <person name="Fang C."/>
            <person name="Shan Y."/>
            <person name="Jin G."/>
            <person name="Fang W."/>
        </authorList>
    </citation>
    <scope>NUCLEOTIDE SEQUENCE [LARGE SCALE GENOMIC DNA]</scope>
    <source>
        <strain evidence="9 10">M7</strain>
    </source>
</reference>
<dbReference type="SFLD" id="SFLDG01139">
    <property type="entry name" value="C2.A:_Pyridoxal_Phosphate_Phos"/>
    <property type="match status" value="1"/>
</dbReference>
<dbReference type="NCBIfam" id="TIGR01460">
    <property type="entry name" value="HAD-SF-IIA"/>
    <property type="match status" value="1"/>
</dbReference>
<evidence type="ECO:0000256" key="2">
    <source>
        <dbReference type="ARBA" id="ARBA00022723"/>
    </source>
</evidence>
<dbReference type="PIRSF" id="PIRSF000915">
    <property type="entry name" value="PGP-type_phosphatase"/>
    <property type="match status" value="1"/>
</dbReference>
<evidence type="ECO:0000256" key="6">
    <source>
        <dbReference type="PIRSR" id="PIRSR000915-1"/>
    </source>
</evidence>
<feature type="binding site" evidence="8">
    <location>
        <position position="14"/>
    </location>
    <ligand>
        <name>Mg(2+)</name>
        <dbReference type="ChEBI" id="CHEBI:18420"/>
    </ligand>
</feature>
<dbReference type="GO" id="GO:0016791">
    <property type="term" value="F:phosphatase activity"/>
    <property type="evidence" value="ECO:0007669"/>
    <property type="project" value="TreeGrafter"/>
</dbReference>
<dbReference type="SFLD" id="SFLDG01129">
    <property type="entry name" value="C1.5:_HAD__Beta-PGM__Phosphata"/>
    <property type="match status" value="1"/>
</dbReference>
<dbReference type="Pfam" id="PF13344">
    <property type="entry name" value="Hydrolase_6"/>
    <property type="match status" value="1"/>
</dbReference>
<evidence type="ECO:0000256" key="4">
    <source>
        <dbReference type="ARBA" id="ARBA00022842"/>
    </source>
</evidence>
<dbReference type="InterPro" id="IPR023214">
    <property type="entry name" value="HAD_sf"/>
</dbReference>
<feature type="active site" description="Proton donor" evidence="6">
    <location>
        <position position="14"/>
    </location>
</feature>
<organism evidence="9 10">
    <name type="scientific">Listeria monocytogenes serotype 4a (strain M7)</name>
    <dbReference type="NCBI Taxonomy" id="1030009"/>
    <lineage>
        <taxon>Bacteria</taxon>
        <taxon>Bacillati</taxon>
        <taxon>Bacillota</taxon>
        <taxon>Bacilli</taxon>
        <taxon>Bacillales</taxon>
        <taxon>Listeriaceae</taxon>
        <taxon>Listeria</taxon>
    </lineage>
</organism>
<dbReference type="SFLD" id="SFLDS00003">
    <property type="entry name" value="Haloacid_Dehalogenase"/>
    <property type="match status" value="2"/>
</dbReference>
<dbReference type="FunFam" id="3.40.50.1000:FF:000053">
    <property type="entry name" value="TIGR01457 family HAD hydrolase"/>
    <property type="match status" value="1"/>
</dbReference>
<dbReference type="Gene3D" id="3.40.50.1000">
    <property type="entry name" value="HAD superfamily/HAD-like"/>
    <property type="match status" value="2"/>
</dbReference>
<dbReference type="Proteomes" id="UP000000486">
    <property type="component" value="Chromosome"/>
</dbReference>
<feature type="binding site" evidence="8">
    <location>
        <position position="12"/>
    </location>
    <ligand>
        <name>Mg(2+)</name>
        <dbReference type="ChEBI" id="CHEBI:18420"/>
    </ligand>
</feature>
<dbReference type="GO" id="GO:0005737">
    <property type="term" value="C:cytoplasm"/>
    <property type="evidence" value="ECO:0007669"/>
    <property type="project" value="TreeGrafter"/>
</dbReference>
<gene>
    <name evidence="9" type="ordered locus">LMM7_2445</name>
</gene>
<comment type="function">
    <text evidence="5">Catalyzes the dephosphorylation of 2-6 carbon acid sugars in vitro.</text>
</comment>
<feature type="active site" description="Nucleophile" evidence="6">
    <location>
        <position position="12"/>
    </location>
</feature>
<dbReference type="CDD" id="cd07530">
    <property type="entry name" value="HAD_Pase_UmpH-like"/>
    <property type="match status" value="1"/>
</dbReference>
<dbReference type="AlphaFoldDB" id="A0A0E0UZN6"/>
<dbReference type="GO" id="GO:0046872">
    <property type="term" value="F:metal ion binding"/>
    <property type="evidence" value="ECO:0007669"/>
    <property type="project" value="UniProtKB-KW"/>
</dbReference>
<keyword evidence="2 5" id="KW-0479">Metal-binding</keyword>
<evidence type="ECO:0000256" key="3">
    <source>
        <dbReference type="ARBA" id="ARBA00022801"/>
    </source>
</evidence>
<comment type="similarity">
    <text evidence="1 5">Belongs to the HAD-like hydrolase superfamily. NagD family.</text>
</comment>
<proteinExistence type="inferred from homology"/>
<feature type="binding site" evidence="7">
    <location>
        <position position="183"/>
    </location>
    <ligand>
        <name>substrate</name>
    </ligand>
</feature>
<evidence type="ECO:0000313" key="10">
    <source>
        <dbReference type="Proteomes" id="UP000000486"/>
    </source>
</evidence>
<dbReference type="NCBIfam" id="TIGR01457">
    <property type="entry name" value="HAD-SF-IIA-hyp2"/>
    <property type="match status" value="1"/>
</dbReference>
<dbReference type="EMBL" id="CP002816">
    <property type="protein sequence ID" value="AEH93450.1"/>
    <property type="molecule type" value="Genomic_DNA"/>
</dbReference>